<dbReference type="InterPro" id="IPR029058">
    <property type="entry name" value="AB_hydrolase_fold"/>
</dbReference>
<evidence type="ECO:0000259" key="3">
    <source>
        <dbReference type="PROSITE" id="PS50848"/>
    </source>
</evidence>
<feature type="region of interest" description="Disordered" evidence="1">
    <location>
        <begin position="993"/>
        <end position="1025"/>
    </location>
</feature>
<keyword evidence="2" id="KW-1133">Transmembrane helix</keyword>
<accession>A0A2P6VJA0</accession>
<feature type="region of interest" description="Disordered" evidence="1">
    <location>
        <begin position="890"/>
        <end position="920"/>
    </location>
</feature>
<evidence type="ECO:0000256" key="2">
    <source>
        <dbReference type="SAM" id="Phobius"/>
    </source>
</evidence>
<protein>
    <submittedName>
        <fullName evidence="4">StAR-related lipid transfer mitochondrial-like</fullName>
    </submittedName>
</protein>
<feature type="domain" description="START" evidence="3">
    <location>
        <begin position="155"/>
        <end position="347"/>
    </location>
</feature>
<dbReference type="OrthoDB" id="1295045at2759"/>
<feature type="transmembrane region" description="Helical" evidence="2">
    <location>
        <begin position="669"/>
        <end position="688"/>
    </location>
</feature>
<dbReference type="EMBL" id="LHPF02000005">
    <property type="protein sequence ID" value="PSC74181.1"/>
    <property type="molecule type" value="Genomic_DNA"/>
</dbReference>
<keyword evidence="2" id="KW-0472">Membrane</keyword>
<dbReference type="Proteomes" id="UP000239649">
    <property type="component" value="Unassembled WGS sequence"/>
</dbReference>
<dbReference type="AlphaFoldDB" id="A0A2P6VJA0"/>
<dbReference type="InterPro" id="IPR000073">
    <property type="entry name" value="AB_hydrolase_1"/>
</dbReference>
<dbReference type="SUPFAM" id="SSF55961">
    <property type="entry name" value="Bet v1-like"/>
    <property type="match status" value="1"/>
</dbReference>
<feature type="compositionally biased region" description="Gly residues" evidence="1">
    <location>
        <begin position="756"/>
        <end position="768"/>
    </location>
</feature>
<feature type="compositionally biased region" description="Low complexity" evidence="1">
    <location>
        <begin position="548"/>
        <end position="560"/>
    </location>
</feature>
<feature type="region of interest" description="Disordered" evidence="1">
    <location>
        <begin position="747"/>
        <end position="768"/>
    </location>
</feature>
<organism evidence="4 5">
    <name type="scientific">Micractinium conductrix</name>
    <dbReference type="NCBI Taxonomy" id="554055"/>
    <lineage>
        <taxon>Eukaryota</taxon>
        <taxon>Viridiplantae</taxon>
        <taxon>Chlorophyta</taxon>
        <taxon>core chlorophytes</taxon>
        <taxon>Trebouxiophyceae</taxon>
        <taxon>Chlorellales</taxon>
        <taxon>Chlorellaceae</taxon>
        <taxon>Chlorella clade</taxon>
        <taxon>Micractinium</taxon>
    </lineage>
</organism>
<sequence>MVALGFVSPDFASWGLQIVAVWLVGLVLGWLLPKPKWVDRSLKTKAFLLSTPPGLWARRVAIAAHLTVIIREVWRNLFAPGTFRGVLRAALRTLTIGAPFEWPRPNAAAAAADASLALAAAAAPLSDAWHITAKDLAWFKWTIDEDGSPAGASTWEPMMHRTWPGCTYTAWRRTLPGGKSEYKSVTISEDATPEEYMDFYLDDATRMKWDAMISETQLLESGNVEGRCQVVRWLRTFPFAFISQREYVIARRFFREDDGSLCAVTRGLVDHPAAPRIAGQVRMEGFHSAWRSRTVPCPRGSARPAVETTLLHFEDFGIPERLARFAVRHGMAGFVKSMIPAVAAFVEERRTHCDPHAEDPTSYGRRQLAAPVVPAPATPALSRCASLASTAGTAELSLGVPSQASSLGEDSGSERGGVARSGSMRRLGAMMLASGVAIALARTASTGNLPAARESGRPAGHGARGSGGGAAPGASRHHHSGQRRHGAGHAHGPSHRGAMGSSADTPPRPRRRQHATPAPVQATPLAMRGATGKMMRRSPSAETLGRLAPNPAVAAAAAVGPPTPPPSGGRSAGGAAVRQRHLGLRFRGYRLGVNVPSEMWGATALALRLAQPLGPGSGAPLPRSASIIAQAFSAAASQPPPAGPLSEDEPKALAAALEWRPQLGAGEDLVCLLAPAALCAVVYALTAPAAVQPLYAACMAVLYALLIGAMRAWLVERRYRTVQRSERELAAADSCFLRVDGVSLHYKRRSPRGAPPAGGSGGGGGGGRGPVAGGGNAVAVHCLHGFGASTYSWSFVQQELADALGGAVTAHDMPGFGLSQRPHSRQYYTLHFNGDAARAILDAEAAAQQGAAAAGRLAGLATAGALQQQERQQQGELRSHLLRSAASSSSSLAGSEGFQDAQEQLQEEEEAAQQAQQAQRPKRILIGHSMGGAAAAEGVISNPEGVAALVLVAPAIVALWMGPPEEAAGDPVATGLAVVEELVSADDAPGELSLLDSAASSGSTPPLSRSNSGASSGSGAGSGPSASAAGTTLAARLRRGARVAAAVAKSLALALVQVTLSAATPLLLLVLRRLIRSRRFWERGLASAWHDGRRVTRDYVNAYRSGQLVRGWEGGILRFLSARFAEKHGFWGSLREAVQGDGHLTQAERLARAIKRHNIKVLIVHGASDALVPCANSRRLAALLPNAELVVFEKCGHMPQEECPERFVQTVQRFAAGLE</sequence>
<gene>
    <name evidence="4" type="ORF">C2E20_2808</name>
</gene>
<reference evidence="4 5" key="1">
    <citation type="journal article" date="2018" name="Plant J.">
        <title>Genome sequences of Chlorella sorokiniana UTEX 1602 and Micractinium conductrix SAG 241.80: implications to maltose excretion by a green alga.</title>
        <authorList>
            <person name="Arriola M.B."/>
            <person name="Velmurugan N."/>
            <person name="Zhang Y."/>
            <person name="Plunkett M.H."/>
            <person name="Hondzo H."/>
            <person name="Barney B.M."/>
        </authorList>
    </citation>
    <scope>NUCLEOTIDE SEQUENCE [LARGE SCALE GENOMIC DNA]</scope>
    <source>
        <strain evidence="4 5">SAG 241.80</strain>
    </source>
</reference>
<dbReference type="Pfam" id="PF12697">
    <property type="entry name" value="Abhydrolase_6"/>
    <property type="match status" value="1"/>
</dbReference>
<feature type="compositionally biased region" description="Basic residues" evidence="1">
    <location>
        <begin position="475"/>
        <end position="494"/>
    </location>
</feature>
<dbReference type="Gene3D" id="3.30.530.20">
    <property type="match status" value="1"/>
</dbReference>
<feature type="compositionally biased region" description="Low complexity" evidence="1">
    <location>
        <begin position="993"/>
        <end position="1015"/>
    </location>
</feature>
<dbReference type="Gene3D" id="3.40.50.1820">
    <property type="entry name" value="alpha/beta hydrolase"/>
    <property type="match status" value="2"/>
</dbReference>
<dbReference type="InterPro" id="IPR002913">
    <property type="entry name" value="START_lipid-bd_dom"/>
</dbReference>
<dbReference type="PANTHER" id="PTHR43689">
    <property type="entry name" value="HYDROLASE"/>
    <property type="match status" value="1"/>
</dbReference>
<keyword evidence="5" id="KW-1185">Reference proteome</keyword>
<proteinExistence type="predicted"/>
<evidence type="ECO:0000256" key="1">
    <source>
        <dbReference type="SAM" id="MobiDB-lite"/>
    </source>
</evidence>
<dbReference type="PROSITE" id="PS50848">
    <property type="entry name" value="START"/>
    <property type="match status" value="1"/>
</dbReference>
<dbReference type="InterPro" id="IPR023393">
    <property type="entry name" value="START-like_dom_sf"/>
</dbReference>
<feature type="transmembrane region" description="Helical" evidence="2">
    <location>
        <begin position="1051"/>
        <end position="1071"/>
    </location>
</feature>
<feature type="compositionally biased region" description="Gly residues" evidence="1">
    <location>
        <begin position="462"/>
        <end position="471"/>
    </location>
</feature>
<dbReference type="PANTHER" id="PTHR43689:SF1">
    <property type="entry name" value="ALPHA_BETA-HYDROLASES SUPERFAMILY PROTEIN"/>
    <property type="match status" value="1"/>
</dbReference>
<comment type="caution">
    <text evidence="4">The sequence shown here is derived from an EMBL/GenBank/DDBJ whole genome shotgun (WGS) entry which is preliminary data.</text>
</comment>
<feature type="region of interest" description="Disordered" evidence="1">
    <location>
        <begin position="400"/>
        <end position="420"/>
    </location>
</feature>
<keyword evidence="2" id="KW-0812">Transmembrane</keyword>
<dbReference type="SUPFAM" id="SSF53474">
    <property type="entry name" value="alpha/beta-Hydrolases"/>
    <property type="match status" value="1"/>
</dbReference>
<name>A0A2P6VJA0_9CHLO</name>
<feature type="transmembrane region" description="Helical" evidence="2">
    <location>
        <begin position="12"/>
        <end position="32"/>
    </location>
</feature>
<feature type="transmembrane region" description="Helical" evidence="2">
    <location>
        <begin position="694"/>
        <end position="714"/>
    </location>
</feature>
<feature type="compositionally biased region" description="Low complexity" evidence="1">
    <location>
        <begin position="890"/>
        <end position="904"/>
    </location>
</feature>
<evidence type="ECO:0000313" key="5">
    <source>
        <dbReference type="Proteomes" id="UP000239649"/>
    </source>
</evidence>
<evidence type="ECO:0000313" key="4">
    <source>
        <dbReference type="EMBL" id="PSC74181.1"/>
    </source>
</evidence>
<dbReference type="GO" id="GO:0008289">
    <property type="term" value="F:lipid binding"/>
    <property type="evidence" value="ECO:0007669"/>
    <property type="project" value="InterPro"/>
</dbReference>
<feature type="region of interest" description="Disordered" evidence="1">
    <location>
        <begin position="449"/>
        <end position="576"/>
    </location>
</feature>